<dbReference type="AlphaFoldDB" id="A0A0P9CV03"/>
<dbReference type="GO" id="GO:0030313">
    <property type="term" value="C:cell envelope"/>
    <property type="evidence" value="ECO:0007669"/>
    <property type="project" value="UniProtKB-SubCell"/>
</dbReference>
<evidence type="ECO:0000313" key="5">
    <source>
        <dbReference type="Proteomes" id="UP000050509"/>
    </source>
</evidence>
<reference evidence="4 5" key="1">
    <citation type="submission" date="2015-09" db="EMBL/GenBank/DDBJ databases">
        <title>Draft genome sequence of Kouleothrix aurantiaca JCM 19913.</title>
        <authorList>
            <person name="Hemp J."/>
        </authorList>
    </citation>
    <scope>NUCLEOTIDE SEQUENCE [LARGE SCALE GENOMIC DNA]</scope>
    <source>
        <strain evidence="4 5">COM-B</strain>
    </source>
</reference>
<name>A0A0P9CV03_9CHLR</name>
<organism evidence="4 5">
    <name type="scientific">Kouleothrix aurantiaca</name>
    <dbReference type="NCBI Taxonomy" id="186479"/>
    <lineage>
        <taxon>Bacteria</taxon>
        <taxon>Bacillati</taxon>
        <taxon>Chloroflexota</taxon>
        <taxon>Chloroflexia</taxon>
        <taxon>Chloroflexales</taxon>
        <taxon>Roseiflexineae</taxon>
        <taxon>Roseiflexaceae</taxon>
        <taxon>Kouleothrix</taxon>
    </lineage>
</organism>
<dbReference type="PATRIC" id="fig|186479.3.peg.3474"/>
<feature type="domain" description="Imelysin-like" evidence="3">
    <location>
        <begin position="29"/>
        <end position="213"/>
    </location>
</feature>
<keyword evidence="2" id="KW-0732">Signal</keyword>
<dbReference type="EMBL" id="LJCR01001945">
    <property type="protein sequence ID" value="KPV49479.1"/>
    <property type="molecule type" value="Genomic_DNA"/>
</dbReference>
<dbReference type="Pfam" id="PF09375">
    <property type="entry name" value="Peptidase_M75"/>
    <property type="match status" value="1"/>
</dbReference>
<evidence type="ECO:0000313" key="4">
    <source>
        <dbReference type="EMBL" id="KPV49479.1"/>
    </source>
</evidence>
<accession>A0A0P9CV03</accession>
<comment type="subcellular location">
    <subcellularLocation>
        <location evidence="1">Cell envelope</location>
    </subcellularLocation>
</comment>
<dbReference type="Gene3D" id="1.20.1420.20">
    <property type="entry name" value="M75 peptidase, HXXE motif"/>
    <property type="match status" value="1"/>
</dbReference>
<proteinExistence type="predicted"/>
<gene>
    <name evidence="4" type="ORF">SE17_32415</name>
</gene>
<feature type="non-terminal residue" evidence="4">
    <location>
        <position position="1"/>
    </location>
</feature>
<dbReference type="InterPro" id="IPR038352">
    <property type="entry name" value="Imelysin_sf"/>
</dbReference>
<dbReference type="Proteomes" id="UP000050509">
    <property type="component" value="Unassembled WGS sequence"/>
</dbReference>
<protein>
    <recommendedName>
        <fullName evidence="3">Imelysin-like domain-containing protein</fullName>
    </recommendedName>
</protein>
<dbReference type="InterPro" id="IPR018976">
    <property type="entry name" value="Imelysin-like"/>
</dbReference>
<evidence type="ECO:0000256" key="1">
    <source>
        <dbReference type="ARBA" id="ARBA00004196"/>
    </source>
</evidence>
<evidence type="ECO:0000256" key="2">
    <source>
        <dbReference type="ARBA" id="ARBA00022729"/>
    </source>
</evidence>
<comment type="caution">
    <text evidence="4">The sequence shown here is derived from an EMBL/GenBank/DDBJ whole genome shotgun (WGS) entry which is preliminary data.</text>
</comment>
<sequence>SGAEGGDSVVPFDLTLPDGRVLPKPGNLFGVTESTLWGPYAEFTAKDVTMDVDGDGTASLGDVLPDANVLKAAADALDSNVSQLEGSAQAWQPTDSDAFTALVVIVPTMNEYFDSWKNSRFVAGDTSTQRDFVAISRLADIQDILSGLQVVYGEVSPQVANVDAAQAAQAGQRLNDLKAFVADVYQQEQGGKRFSPEEADLLGAEAQNRATAIAGQLTQLSAQLNVPLQGQ</sequence>
<evidence type="ECO:0000259" key="3">
    <source>
        <dbReference type="Pfam" id="PF09375"/>
    </source>
</evidence>
<keyword evidence="5" id="KW-1185">Reference proteome</keyword>